<dbReference type="PANTHER" id="PTHR31061">
    <property type="entry name" value="LD22376P"/>
    <property type="match status" value="1"/>
</dbReference>
<dbReference type="AlphaFoldDB" id="A0A840L3C8"/>
<dbReference type="InterPro" id="IPR012429">
    <property type="entry name" value="HGSNAT_cat"/>
</dbReference>
<keyword evidence="3" id="KW-0012">Acyltransferase</keyword>
<keyword evidence="1" id="KW-0472">Membrane</keyword>
<protein>
    <submittedName>
        <fullName evidence="3">Putative acyltransferase</fullName>
    </submittedName>
</protein>
<evidence type="ECO:0000313" key="3">
    <source>
        <dbReference type="EMBL" id="MBB4843004.1"/>
    </source>
</evidence>
<dbReference type="GO" id="GO:0016746">
    <property type="term" value="F:acyltransferase activity"/>
    <property type="evidence" value="ECO:0007669"/>
    <property type="project" value="UniProtKB-KW"/>
</dbReference>
<name>A0A840L3C8_9BURK</name>
<reference evidence="3 4" key="1">
    <citation type="submission" date="2020-08" db="EMBL/GenBank/DDBJ databases">
        <title>Functional genomics of gut bacteria from endangered species of beetles.</title>
        <authorList>
            <person name="Carlos-Shanley C."/>
        </authorList>
    </citation>
    <scope>NUCLEOTIDE SEQUENCE [LARGE SCALE GENOMIC DNA]</scope>
    <source>
        <strain evidence="3 4">S00239</strain>
    </source>
</reference>
<proteinExistence type="predicted"/>
<keyword evidence="4" id="KW-1185">Reference proteome</keyword>
<comment type="caution">
    <text evidence="3">The sequence shown here is derived from an EMBL/GenBank/DDBJ whole genome shotgun (WGS) entry which is preliminary data.</text>
</comment>
<feature type="transmembrane region" description="Helical" evidence="1">
    <location>
        <begin position="50"/>
        <end position="67"/>
    </location>
</feature>
<feature type="transmembrane region" description="Helical" evidence="1">
    <location>
        <begin position="117"/>
        <end position="134"/>
    </location>
</feature>
<sequence length="356" mass="37773">MSSTKRYASVDALRGLTVAGMLLVNNPGDWGHVMDPLEHAAWHGCTPTDLIFPFFLFIVGVSLALAMGGRIAAGAPAAPMAATVLKRAGRILLLGLALHLLAWWIMGKSELRLPGVLQRIGICFALAGLAAIYLRERAQWGLIAALLLAYAGLLLWGGSLDKVGNIASQTDAWLLGRFGYEWNAQTGLGHDPEGVVSTLGALATTLLGLRAGEWLRRAALRPLLAFGAVAALAGLLLDQLGLPLNKQLWTASFVLWTGGLACLALALAHWLIDRRGLPPVGRAFGVNAIAAYAGAWMCTVLLEGLGLMAPLYAQGFGWLQPLVGPYGQSLAFALAFVAVWALIVKVLDKRGVYIKV</sequence>
<evidence type="ECO:0000313" key="4">
    <source>
        <dbReference type="Proteomes" id="UP000562027"/>
    </source>
</evidence>
<dbReference type="Pfam" id="PF07786">
    <property type="entry name" value="HGSNAT_cat"/>
    <property type="match status" value="1"/>
</dbReference>
<organism evidence="3 4">
    <name type="scientific">Roseateles oligotrophus</name>
    <dbReference type="NCBI Taxonomy" id="1769250"/>
    <lineage>
        <taxon>Bacteria</taxon>
        <taxon>Pseudomonadati</taxon>
        <taxon>Pseudomonadota</taxon>
        <taxon>Betaproteobacteria</taxon>
        <taxon>Burkholderiales</taxon>
        <taxon>Sphaerotilaceae</taxon>
        <taxon>Roseateles</taxon>
    </lineage>
</organism>
<accession>A0A840L3C8</accession>
<dbReference type="PANTHER" id="PTHR31061:SF24">
    <property type="entry name" value="LD22376P"/>
    <property type="match status" value="1"/>
</dbReference>
<evidence type="ECO:0000259" key="2">
    <source>
        <dbReference type="Pfam" id="PF07786"/>
    </source>
</evidence>
<feature type="transmembrane region" description="Helical" evidence="1">
    <location>
        <begin position="88"/>
        <end position="105"/>
    </location>
</feature>
<feature type="transmembrane region" description="Helical" evidence="1">
    <location>
        <begin position="223"/>
        <end position="242"/>
    </location>
</feature>
<feature type="transmembrane region" description="Helical" evidence="1">
    <location>
        <begin position="248"/>
        <end position="272"/>
    </location>
</feature>
<feature type="transmembrane region" description="Helical" evidence="1">
    <location>
        <begin position="284"/>
        <end position="309"/>
    </location>
</feature>
<keyword evidence="3" id="KW-0808">Transferase</keyword>
<gene>
    <name evidence="3" type="ORF">HNP55_001523</name>
</gene>
<feature type="transmembrane region" description="Helical" evidence="1">
    <location>
        <begin position="141"/>
        <end position="158"/>
    </location>
</feature>
<dbReference type="EMBL" id="JACHLP010000003">
    <property type="protein sequence ID" value="MBB4843004.1"/>
    <property type="molecule type" value="Genomic_DNA"/>
</dbReference>
<feature type="domain" description="Heparan-alpha-glucosaminide N-acetyltransferase catalytic" evidence="2">
    <location>
        <begin position="6"/>
        <end position="155"/>
    </location>
</feature>
<keyword evidence="1" id="KW-1133">Transmembrane helix</keyword>
<evidence type="ECO:0000256" key="1">
    <source>
        <dbReference type="SAM" id="Phobius"/>
    </source>
</evidence>
<keyword evidence="1" id="KW-0812">Transmembrane</keyword>
<feature type="transmembrane region" description="Helical" evidence="1">
    <location>
        <begin position="329"/>
        <end position="347"/>
    </location>
</feature>
<dbReference type="RefSeq" id="WP_184297898.1">
    <property type="nucleotide sequence ID" value="NZ_JACHLP010000003.1"/>
</dbReference>
<dbReference type="Proteomes" id="UP000562027">
    <property type="component" value="Unassembled WGS sequence"/>
</dbReference>